<feature type="domain" description="Copper amine oxidase-like N-terminal" evidence="2">
    <location>
        <begin position="451"/>
        <end position="542"/>
    </location>
</feature>
<dbReference type="SUPFAM" id="SSF55383">
    <property type="entry name" value="Copper amine oxidase, domain N"/>
    <property type="match status" value="1"/>
</dbReference>
<reference evidence="3" key="2">
    <citation type="journal article" date="2021" name="PeerJ">
        <title>Extensive microbial diversity within the chicken gut microbiome revealed by metagenomics and culture.</title>
        <authorList>
            <person name="Gilroy R."/>
            <person name="Ravi A."/>
            <person name="Getino M."/>
            <person name="Pursley I."/>
            <person name="Horton D.L."/>
            <person name="Alikhan N.F."/>
            <person name="Baker D."/>
            <person name="Gharbi K."/>
            <person name="Hall N."/>
            <person name="Watson M."/>
            <person name="Adriaenssens E.M."/>
            <person name="Foster-Nyarko E."/>
            <person name="Jarju S."/>
            <person name="Secka A."/>
            <person name="Antonio M."/>
            <person name="Oren A."/>
            <person name="Chaudhuri R.R."/>
            <person name="La Ragione R."/>
            <person name="Hildebrand F."/>
            <person name="Pallen M.J."/>
        </authorList>
    </citation>
    <scope>NUCLEOTIDE SEQUENCE</scope>
    <source>
        <strain evidence="3">4920</strain>
    </source>
</reference>
<feature type="signal peptide" evidence="1">
    <location>
        <begin position="1"/>
        <end position="28"/>
    </location>
</feature>
<gene>
    <name evidence="3" type="ORF">IAC74_05805</name>
</gene>
<dbReference type="EMBL" id="DVOF01000168">
    <property type="protein sequence ID" value="HIV03072.1"/>
    <property type="molecule type" value="Genomic_DNA"/>
</dbReference>
<name>A0A9D1T0I1_9FIRM</name>
<dbReference type="Proteomes" id="UP000886743">
    <property type="component" value="Unassembled WGS sequence"/>
</dbReference>
<keyword evidence="1" id="KW-0732">Signal</keyword>
<organism evidence="3 4">
    <name type="scientific">Candidatus Aphodoplasma excrementigallinarum</name>
    <dbReference type="NCBI Taxonomy" id="2840673"/>
    <lineage>
        <taxon>Bacteria</taxon>
        <taxon>Bacillati</taxon>
        <taxon>Bacillota</taxon>
        <taxon>Clostridia</taxon>
        <taxon>Eubacteriales</taxon>
        <taxon>Candidatus Aphodoplasma</taxon>
    </lineage>
</organism>
<dbReference type="InterPro" id="IPR036582">
    <property type="entry name" value="Mao_N_sf"/>
</dbReference>
<sequence length="1176" mass="126864">MGQTGKKAVAILLALTMAFGCIGIPAFASEEAYTVLDCTSKSKITAVSPLQADTETVHDSKYSALWEGEDAESVRLAIPKDLTPYTELHFWVHAATDCTVYLMFGSENSATDGSDYYGDKLTLKPGWQEISVEIGGLTVSRTPRGYDDVDALTIHATGWSMTNDLSAFALHFDTIELINNPDYTALPAGGAAAVPSADPDAPVGDAVFYNRDYNESGAQEGDVFGKAVPKTNRIEIASEADGNQYIKMTKTEPGTDDCFYDVSFSTAATRIVAEISLSYDDVLKSSNIQYKDATGGNSSVLTIDANGDLSVAGQKAGELKQGQWTDVALAFNVANNTCDVYVEGEKVLAGIAYGGAAKGSMAVLRVYMGTGDVGAGLSFDNFRIYEGTEPRDIGDEQPEGGAVLEKGELLATPSPTPVQELFDNGVALYVGHPEAYAGGALTKLDLQNDAVVPVIVGDRTLVPIRFIAEGFGAQVGWDEATQTATVELDSRVVTLTIGSDTMYIGGEAAALDVAAQTMHDRTMLPLRAVAEALDKQVFWDDRGLILITDADKELDAVEDSRVVDGMLSLLRFGEIDTRYNQSPRFTQSIVDEAIDTPLIRFTAGRNSSNVGWSNPEQKASKAMYFLTLAEYLGVRTVHSDTGKTGVERVLEQLRALVSGGNEPFCCSGPYLAHSEVSSVLLLAKHTPSIWNALTGEEIEKLDWLMRGLAITGNWSYNDANDYKTGFDLTGNFDKGWNPNYKNTYIPVVGNACLYFGGADALNEIFATFDYDTYMQKYEELGFTNIMASWSVAGKDLMENGGPARLTAEYGGGSAGTGVGVKAPFVYSGYGLDELGKIAEVHIRATYDATVVSSVGTPGTEAYAYIVSGKPSPYEGMYGMMFEFVSGDAGGLRSSASYGHASQVTLFPYLTNLILFGVWDRTQSETQDEISQMMYVGNEDLIFKLEQGYHSFSKGASAGDEYESKFVPKGYAMDKEIWRKVLNFTGGDTTISDALSSAGIPSAEPKDGVAYAPEGALAGVTVEGVVQPASYVDLGQAYQDTVSVEFDLNLDADVLDSFDGVIGFVKDQTDDLTYTSMNVLLQMKSMTFNAIDGAGYKSSELPVAPNYKYHVKFEINVKENTYCAYMTPTYPESGETVCVAQDYAFRSSAGQTDALRYLVLVRAEPLANYWIENLIVQ</sequence>
<evidence type="ECO:0000313" key="4">
    <source>
        <dbReference type="Proteomes" id="UP000886743"/>
    </source>
</evidence>
<dbReference type="InterPro" id="IPR012854">
    <property type="entry name" value="Cu_amine_oxidase-like_N"/>
</dbReference>
<reference evidence="3" key="1">
    <citation type="submission" date="2020-10" db="EMBL/GenBank/DDBJ databases">
        <authorList>
            <person name="Gilroy R."/>
        </authorList>
    </citation>
    <scope>NUCLEOTIDE SEQUENCE</scope>
    <source>
        <strain evidence="3">4920</strain>
    </source>
</reference>
<protein>
    <submittedName>
        <fullName evidence="3">Copper amine oxidase N-terminal domain-containing protein</fullName>
    </submittedName>
</protein>
<dbReference type="PROSITE" id="PS51257">
    <property type="entry name" value="PROKAR_LIPOPROTEIN"/>
    <property type="match status" value="1"/>
</dbReference>
<comment type="caution">
    <text evidence="3">The sequence shown here is derived from an EMBL/GenBank/DDBJ whole genome shotgun (WGS) entry which is preliminary data.</text>
</comment>
<dbReference type="Pfam" id="PF07833">
    <property type="entry name" value="Cu_amine_oxidN1"/>
    <property type="match status" value="1"/>
</dbReference>
<evidence type="ECO:0000313" key="3">
    <source>
        <dbReference type="EMBL" id="HIV03072.1"/>
    </source>
</evidence>
<accession>A0A9D1T0I1</accession>
<evidence type="ECO:0000259" key="2">
    <source>
        <dbReference type="Pfam" id="PF07833"/>
    </source>
</evidence>
<evidence type="ECO:0000256" key="1">
    <source>
        <dbReference type="SAM" id="SignalP"/>
    </source>
</evidence>
<dbReference type="Gene3D" id="3.30.457.10">
    <property type="entry name" value="Copper amine oxidase-like, N-terminal domain"/>
    <property type="match status" value="1"/>
</dbReference>
<dbReference type="AlphaFoldDB" id="A0A9D1T0I1"/>
<feature type="chain" id="PRO_5039172144" evidence="1">
    <location>
        <begin position="29"/>
        <end position="1176"/>
    </location>
</feature>
<proteinExistence type="predicted"/>